<organism evidence="2 3">
    <name type="scientific">Nicotiana sylvestris</name>
    <name type="common">Wood tobacco</name>
    <name type="synonym">South American tobacco</name>
    <dbReference type="NCBI Taxonomy" id="4096"/>
    <lineage>
        <taxon>Eukaryota</taxon>
        <taxon>Viridiplantae</taxon>
        <taxon>Streptophyta</taxon>
        <taxon>Embryophyta</taxon>
        <taxon>Tracheophyta</taxon>
        <taxon>Spermatophyta</taxon>
        <taxon>Magnoliopsida</taxon>
        <taxon>eudicotyledons</taxon>
        <taxon>Gunneridae</taxon>
        <taxon>Pentapetalae</taxon>
        <taxon>asterids</taxon>
        <taxon>lamiids</taxon>
        <taxon>Solanales</taxon>
        <taxon>Solanaceae</taxon>
        <taxon>Nicotianoideae</taxon>
        <taxon>Nicotianeae</taxon>
        <taxon>Nicotiana</taxon>
    </lineage>
</organism>
<dbReference type="InterPro" id="IPR005162">
    <property type="entry name" value="Retrotrans_gag_dom"/>
</dbReference>
<dbReference type="OrthoDB" id="1243425at2759"/>
<reference evidence="2" key="1">
    <citation type="journal article" date="2013" name="Genome Biol.">
        <title>Reference genomes and transcriptomes of Nicotiana sylvestris and Nicotiana tomentosiformis.</title>
        <authorList>
            <person name="Sierro N."/>
            <person name="Battey J.N."/>
            <person name="Ouadi S."/>
            <person name="Bovet L."/>
            <person name="Goepfert S."/>
            <person name="Bakaher N."/>
            <person name="Peitsch M.C."/>
            <person name="Ivanov N.V."/>
        </authorList>
    </citation>
    <scope>NUCLEOTIDE SEQUENCE [LARGE SCALE GENOMIC DNA]</scope>
</reference>
<evidence type="ECO:0000313" key="2">
    <source>
        <dbReference type="Proteomes" id="UP000189701"/>
    </source>
</evidence>
<sequence>MFLREFVPQTHQNECHAEFEQLGQGTMTVLEYAIRFSELSRHAPTLVPIVKERVRRFIEGISYDLKFCMARELQTDTPFQQVVDISRMLECIRGDEKEAKDTKRP</sequence>
<reference evidence="3" key="2">
    <citation type="submission" date="2025-08" db="UniProtKB">
        <authorList>
            <consortium name="RefSeq"/>
        </authorList>
    </citation>
    <scope>IDENTIFICATION</scope>
    <source>
        <tissue evidence="3">Leaf</tissue>
    </source>
</reference>
<name>A0A1U7VVC2_NICSY</name>
<protein>
    <submittedName>
        <fullName evidence="3">Uncharacterized protein LOC104221044</fullName>
    </submittedName>
</protein>
<keyword evidence="2" id="KW-1185">Reference proteome</keyword>
<dbReference type="RefSeq" id="XP_009770328.1">
    <property type="nucleotide sequence ID" value="XM_009772026.1"/>
</dbReference>
<evidence type="ECO:0000259" key="1">
    <source>
        <dbReference type="Pfam" id="PF03732"/>
    </source>
</evidence>
<dbReference type="Proteomes" id="UP000189701">
    <property type="component" value="Unplaced"/>
</dbReference>
<dbReference type="Pfam" id="PF03732">
    <property type="entry name" value="Retrotrans_gag"/>
    <property type="match status" value="1"/>
</dbReference>
<accession>A0A1U7VVC2</accession>
<dbReference type="AlphaFoldDB" id="A0A1U7VVC2"/>
<feature type="domain" description="Retrotransposon gag" evidence="1">
    <location>
        <begin position="2"/>
        <end position="61"/>
    </location>
</feature>
<gene>
    <name evidence="3" type="primary">LOC104221044</name>
</gene>
<evidence type="ECO:0000313" key="3">
    <source>
        <dbReference type="RefSeq" id="XP_009770328.1"/>
    </source>
</evidence>
<proteinExistence type="predicted"/>